<keyword evidence="1" id="KW-0378">Hydrolase</keyword>
<dbReference type="PATRIC" id="fig|1503.3.peg.441"/>
<protein>
    <submittedName>
        <fullName evidence="1">Putative Zn-dependent hydrolase</fullName>
    </submittedName>
</protein>
<dbReference type="AlphaFoldDB" id="A0A0L0W8C9"/>
<reference evidence="2" key="1">
    <citation type="submission" date="2015-07" db="EMBL/GenBank/DDBJ databases">
        <title>Draft genome sequence of the purine-degrading Gottschalkia purinilyticum DSM 1384 (formerly Clostridium purinilyticum).</title>
        <authorList>
            <person name="Poehlein A."/>
            <person name="Schiel-Bengelsdorf B."/>
            <person name="Bengelsdorf F.R."/>
            <person name="Daniel R."/>
            <person name="Duerre P."/>
        </authorList>
    </citation>
    <scope>NUCLEOTIDE SEQUENCE [LARGE SCALE GENOMIC DNA]</scope>
    <source>
        <strain evidence="2">DSM 1384</strain>
    </source>
</reference>
<dbReference type="GO" id="GO:0016787">
    <property type="term" value="F:hydrolase activity"/>
    <property type="evidence" value="ECO:0007669"/>
    <property type="project" value="UniProtKB-KW"/>
</dbReference>
<dbReference type="InterPro" id="IPR036866">
    <property type="entry name" value="RibonucZ/Hydroxyglut_hydro"/>
</dbReference>
<sequence>MRDSKANIFPLGHSSFLVETKNNILIFDYYEDSLNLEKINVEDSILSNSIFKTDKSIFVFVSHSHSDHYTPDIFDWKKENPNIEYILSSDLREIIDKFDFHYVNPYESLKIKDIAIKAYGSTDKGVSFLVDVDEVTLFHAGDLNWWHWKKFSEEKRKIEEEDYKREVSKIIGEDIDIAFIPVDPRLDEFYYLGGEYFINTIKPKLLVPMHFRDNFYICDEFINKVSDKSTKIANINQLGQEISF</sequence>
<organism evidence="1 2">
    <name type="scientific">Gottschalkia purinilytica</name>
    <name type="common">Clostridium purinilyticum</name>
    <dbReference type="NCBI Taxonomy" id="1503"/>
    <lineage>
        <taxon>Bacteria</taxon>
        <taxon>Bacillati</taxon>
        <taxon>Bacillota</taxon>
        <taxon>Tissierellia</taxon>
        <taxon>Tissierellales</taxon>
        <taxon>Gottschalkiaceae</taxon>
        <taxon>Gottschalkia</taxon>
    </lineage>
</organism>
<dbReference type="PANTHER" id="PTHR42967:SF1">
    <property type="entry name" value="MBL FOLD METALLO-HYDROLASE"/>
    <property type="match status" value="1"/>
</dbReference>
<dbReference type="OrthoDB" id="36975at2"/>
<dbReference type="EMBL" id="LGSS01000013">
    <property type="protein sequence ID" value="KNF07706.1"/>
    <property type="molecule type" value="Genomic_DNA"/>
</dbReference>
<dbReference type="Proteomes" id="UP000037267">
    <property type="component" value="Unassembled WGS sequence"/>
</dbReference>
<name>A0A0L0W8C9_GOTPU</name>
<comment type="caution">
    <text evidence="1">The sequence shown here is derived from an EMBL/GenBank/DDBJ whole genome shotgun (WGS) entry which is preliminary data.</text>
</comment>
<dbReference type="STRING" id="1503.CLPU_13c00480"/>
<proteinExistence type="predicted"/>
<accession>A0A0L0W8C9</accession>
<keyword evidence="2" id="KW-1185">Reference proteome</keyword>
<dbReference type="Gene3D" id="3.60.15.10">
    <property type="entry name" value="Ribonuclease Z/Hydroxyacylglutathione hydrolase-like"/>
    <property type="match status" value="1"/>
</dbReference>
<dbReference type="SUPFAM" id="SSF56281">
    <property type="entry name" value="Metallo-hydrolase/oxidoreductase"/>
    <property type="match status" value="1"/>
</dbReference>
<gene>
    <name evidence="1" type="ORF">CLPU_13c00480</name>
</gene>
<dbReference type="RefSeq" id="WP_050355999.1">
    <property type="nucleotide sequence ID" value="NZ_LGSS01000013.1"/>
</dbReference>
<dbReference type="PANTHER" id="PTHR42967">
    <property type="entry name" value="METAL DEPENDENT HYDROLASE"/>
    <property type="match status" value="1"/>
</dbReference>
<evidence type="ECO:0000313" key="1">
    <source>
        <dbReference type="EMBL" id="KNF07706.1"/>
    </source>
</evidence>
<dbReference type="Pfam" id="PF13483">
    <property type="entry name" value="Lactamase_B_3"/>
    <property type="match status" value="1"/>
</dbReference>
<evidence type="ECO:0000313" key="2">
    <source>
        <dbReference type="Proteomes" id="UP000037267"/>
    </source>
</evidence>